<evidence type="ECO:0000313" key="7">
    <source>
        <dbReference type="Proteomes" id="UP000001593"/>
    </source>
</evidence>
<dbReference type="GO" id="GO:0005524">
    <property type="term" value="F:ATP binding"/>
    <property type="evidence" value="ECO:0007669"/>
    <property type="project" value="UniProtKB-UniRule"/>
</dbReference>
<dbReference type="InterPro" id="IPR016135">
    <property type="entry name" value="UBQ-conjugating_enzyme/RWD"/>
</dbReference>
<evidence type="ECO:0000256" key="3">
    <source>
        <dbReference type="PROSITE-ProRule" id="PRU10133"/>
    </source>
</evidence>
<accession>A7RLE1</accession>
<keyword evidence="4" id="KW-0067">ATP-binding</keyword>
<dbReference type="InParanoid" id="A7RLE1"/>
<protein>
    <recommendedName>
        <fullName evidence="5">UBC core domain-containing protein</fullName>
    </recommendedName>
</protein>
<dbReference type="PhylomeDB" id="A7RLE1"/>
<dbReference type="PROSITE" id="PS00183">
    <property type="entry name" value="UBC_1"/>
    <property type="match status" value="1"/>
</dbReference>
<evidence type="ECO:0000256" key="4">
    <source>
        <dbReference type="RuleBase" id="RU362109"/>
    </source>
</evidence>
<organism evidence="6 7">
    <name type="scientific">Nematostella vectensis</name>
    <name type="common">Starlet sea anemone</name>
    <dbReference type="NCBI Taxonomy" id="45351"/>
    <lineage>
        <taxon>Eukaryota</taxon>
        <taxon>Metazoa</taxon>
        <taxon>Cnidaria</taxon>
        <taxon>Anthozoa</taxon>
        <taxon>Hexacorallia</taxon>
        <taxon>Actiniaria</taxon>
        <taxon>Edwardsiidae</taxon>
        <taxon>Nematostella</taxon>
    </lineage>
</organism>
<evidence type="ECO:0000256" key="2">
    <source>
        <dbReference type="ARBA" id="ARBA00022786"/>
    </source>
</evidence>
<name>A7RLE1_NEMVE</name>
<dbReference type="KEGG" id="nve:5519859"/>
<dbReference type="PANTHER" id="PTHR24067">
    <property type="entry name" value="UBIQUITIN-CONJUGATING ENZYME E2"/>
    <property type="match status" value="1"/>
</dbReference>
<dbReference type="OrthoDB" id="6600758at2759"/>
<dbReference type="InterPro" id="IPR000608">
    <property type="entry name" value="UBC"/>
</dbReference>
<dbReference type="AlphaFoldDB" id="A7RLE1"/>
<evidence type="ECO:0000256" key="1">
    <source>
        <dbReference type="ARBA" id="ARBA00022679"/>
    </source>
</evidence>
<dbReference type="PROSITE" id="PS50127">
    <property type="entry name" value="UBC_2"/>
    <property type="match status" value="1"/>
</dbReference>
<dbReference type="HOGENOM" id="CLU_030988_12_0_1"/>
<dbReference type="EMBL" id="DS469518">
    <property type="protein sequence ID" value="EDO47676.1"/>
    <property type="molecule type" value="Genomic_DNA"/>
</dbReference>
<dbReference type="Proteomes" id="UP000001593">
    <property type="component" value="Unassembled WGS sequence"/>
</dbReference>
<keyword evidence="4" id="KW-0547">Nucleotide-binding</keyword>
<keyword evidence="1" id="KW-0808">Transferase</keyword>
<dbReference type="InterPro" id="IPR050113">
    <property type="entry name" value="Ub_conjugating_enzyme"/>
</dbReference>
<sequence length="178" mass="20158">MAAKPKVDPIERLKEEHKAWGKTHPRDFIANPKKLENGEIDWLTWKCAIPGPKKTPWEGGLYPITLEFPHDYPHSPPKCKLGVFDPPILHPNVFTSGTVCLSLIDKNKDWKPQVTAQQVLTGIQLLLADPNFQEPAQAEAFVIYTQSRLDYENKVKQLAMTMQPESSPFIREFLGSVA</sequence>
<dbReference type="GO" id="GO:0005634">
    <property type="term" value="C:nucleus"/>
    <property type="evidence" value="ECO:0000318"/>
    <property type="project" value="GO_Central"/>
</dbReference>
<dbReference type="GO" id="GO:0061656">
    <property type="term" value="F:SUMO conjugating enzyme activity"/>
    <property type="evidence" value="ECO:0000318"/>
    <property type="project" value="GO_Central"/>
</dbReference>
<comment type="similarity">
    <text evidence="4">Belongs to the ubiquitin-conjugating enzyme family.</text>
</comment>
<gene>
    <name evidence="6" type="ORF">NEMVEDRAFT_v1g85975</name>
</gene>
<dbReference type="InterPro" id="IPR023313">
    <property type="entry name" value="UBQ-conjugating_AS"/>
</dbReference>
<keyword evidence="2 4" id="KW-0833">Ubl conjugation pathway</keyword>
<dbReference type="CDD" id="cd23798">
    <property type="entry name" value="UBCc_UBE2I"/>
    <property type="match status" value="1"/>
</dbReference>
<feature type="active site" description="Glycyl thioester intermediate" evidence="3">
    <location>
        <position position="100"/>
    </location>
</feature>
<dbReference type="SMART" id="SM00212">
    <property type="entry name" value="UBCc"/>
    <property type="match status" value="1"/>
</dbReference>
<dbReference type="Gene3D" id="3.10.110.10">
    <property type="entry name" value="Ubiquitin Conjugating Enzyme"/>
    <property type="match status" value="1"/>
</dbReference>
<keyword evidence="7" id="KW-1185">Reference proteome</keyword>
<dbReference type="FunFam" id="3.10.110.10:FF:000142">
    <property type="entry name" value="Ubiquitin-conjugating enzyme E2"/>
    <property type="match status" value="1"/>
</dbReference>
<dbReference type="Pfam" id="PF00179">
    <property type="entry name" value="UQ_con"/>
    <property type="match status" value="1"/>
</dbReference>
<evidence type="ECO:0000259" key="5">
    <source>
        <dbReference type="PROSITE" id="PS50127"/>
    </source>
</evidence>
<dbReference type="GO" id="GO:0016925">
    <property type="term" value="P:protein sumoylation"/>
    <property type="evidence" value="ECO:0000318"/>
    <property type="project" value="GO_Central"/>
</dbReference>
<proteinExistence type="inferred from homology"/>
<dbReference type="OMA" id="KCAIPGP"/>
<dbReference type="eggNOG" id="KOG0424">
    <property type="taxonomic scope" value="Eukaryota"/>
</dbReference>
<dbReference type="STRING" id="45351.A7RLE1"/>
<feature type="domain" description="UBC core" evidence="5">
    <location>
        <begin position="8"/>
        <end position="164"/>
    </location>
</feature>
<dbReference type="SUPFAM" id="SSF54495">
    <property type="entry name" value="UBC-like"/>
    <property type="match status" value="1"/>
</dbReference>
<evidence type="ECO:0000313" key="6">
    <source>
        <dbReference type="EMBL" id="EDO47676.1"/>
    </source>
</evidence>
<reference evidence="6 7" key="1">
    <citation type="journal article" date="2007" name="Science">
        <title>Sea anemone genome reveals ancestral eumetazoan gene repertoire and genomic organization.</title>
        <authorList>
            <person name="Putnam N.H."/>
            <person name="Srivastava M."/>
            <person name="Hellsten U."/>
            <person name="Dirks B."/>
            <person name="Chapman J."/>
            <person name="Salamov A."/>
            <person name="Terry A."/>
            <person name="Shapiro H."/>
            <person name="Lindquist E."/>
            <person name="Kapitonov V.V."/>
            <person name="Jurka J."/>
            <person name="Genikhovich G."/>
            <person name="Grigoriev I.V."/>
            <person name="Lucas S.M."/>
            <person name="Steele R.E."/>
            <person name="Finnerty J.R."/>
            <person name="Technau U."/>
            <person name="Martindale M.Q."/>
            <person name="Rokhsar D.S."/>
        </authorList>
    </citation>
    <scope>NUCLEOTIDE SEQUENCE [LARGE SCALE GENOMIC DNA]</scope>
    <source>
        <strain evidence="7">CH2 X CH6</strain>
    </source>
</reference>